<organism evidence="3 4">
    <name type="scientific">Sphaerotilus natans subsp. natans DSM 6575</name>
    <dbReference type="NCBI Taxonomy" id="1286631"/>
    <lineage>
        <taxon>Bacteria</taxon>
        <taxon>Pseudomonadati</taxon>
        <taxon>Pseudomonadota</taxon>
        <taxon>Betaproteobacteria</taxon>
        <taxon>Burkholderiales</taxon>
        <taxon>Sphaerotilaceae</taxon>
        <taxon>Sphaerotilus</taxon>
    </lineage>
</organism>
<accession>A0A059KP48</accession>
<name>A0A059KP48_9BURK</name>
<dbReference type="Proteomes" id="UP000026714">
    <property type="component" value="Unassembled WGS sequence"/>
</dbReference>
<comment type="caution">
    <text evidence="3">The sequence shown here is derived from an EMBL/GenBank/DDBJ whole genome shotgun (WGS) entry which is preliminary data.</text>
</comment>
<dbReference type="eggNOG" id="COG2916">
    <property type="taxonomic scope" value="Bacteria"/>
</dbReference>
<dbReference type="SUPFAM" id="SSF81273">
    <property type="entry name" value="H-NS histone-like proteins"/>
    <property type="match status" value="1"/>
</dbReference>
<evidence type="ECO:0000313" key="3">
    <source>
        <dbReference type="EMBL" id="KDB53206.1"/>
    </source>
</evidence>
<dbReference type="RefSeq" id="WP_051631681.1">
    <property type="nucleotide sequence ID" value="NZ_AZRA01000028.1"/>
</dbReference>
<dbReference type="GO" id="GO:0003677">
    <property type="term" value="F:DNA binding"/>
    <property type="evidence" value="ECO:0007669"/>
    <property type="project" value="InterPro"/>
</dbReference>
<dbReference type="EMBL" id="AZRA01000028">
    <property type="protein sequence ID" value="KDB53206.1"/>
    <property type="molecule type" value="Genomic_DNA"/>
</dbReference>
<evidence type="ECO:0000259" key="2">
    <source>
        <dbReference type="Pfam" id="PF00816"/>
    </source>
</evidence>
<dbReference type="AlphaFoldDB" id="A0A059KP48"/>
<dbReference type="InterPro" id="IPR027444">
    <property type="entry name" value="H-NS_C_dom"/>
</dbReference>
<evidence type="ECO:0000256" key="1">
    <source>
        <dbReference type="SAM" id="MobiDB-lite"/>
    </source>
</evidence>
<feature type="domain" description="DNA-binding protein H-NS-like C-terminal" evidence="2">
    <location>
        <begin position="62"/>
        <end position="96"/>
    </location>
</feature>
<reference evidence="3 4" key="1">
    <citation type="journal article" date="2014" name="FEMS Microbiol. Ecol.">
        <title>Sphaerotilus natans encrusted with nanoball-shaped Fe(III) oxide minerals formed by nitrate-reducing mixotrophic Fe(II) oxidation.</title>
        <authorList>
            <person name="Park S."/>
            <person name="Kim D.H."/>
            <person name="Lee J.H."/>
            <person name="Hur H.G."/>
        </authorList>
    </citation>
    <scope>NUCLEOTIDE SEQUENCE [LARGE SCALE GENOMIC DNA]</scope>
    <source>
        <strain evidence="3 4">DSM 6575</strain>
    </source>
</reference>
<dbReference type="Gene3D" id="4.10.430.30">
    <property type="match status" value="1"/>
</dbReference>
<gene>
    <name evidence="3" type="ORF">X805_12420</name>
</gene>
<sequence length="103" mass="11462">MKKNIESRSDTDGAADGAHDGQAERQIALRKIHRLMAFWRIEPHELRGPIPRAAPAAPAEVRYRHPVSGATWDGQGAQPAWLREALIREGYTVDELRRAVGEG</sequence>
<proteinExistence type="predicted"/>
<protein>
    <recommendedName>
        <fullName evidence="2">DNA-binding protein H-NS-like C-terminal domain-containing protein</fullName>
    </recommendedName>
</protein>
<dbReference type="Pfam" id="PF00816">
    <property type="entry name" value="Histone_HNS"/>
    <property type="match status" value="1"/>
</dbReference>
<evidence type="ECO:0000313" key="4">
    <source>
        <dbReference type="Proteomes" id="UP000026714"/>
    </source>
</evidence>
<keyword evidence="4" id="KW-1185">Reference proteome</keyword>
<feature type="region of interest" description="Disordered" evidence="1">
    <location>
        <begin position="1"/>
        <end position="22"/>
    </location>
</feature>